<dbReference type="InterPro" id="IPR036663">
    <property type="entry name" value="Fumarylacetoacetase_C_sf"/>
</dbReference>
<dbReference type="EMBL" id="BQKY01000002">
    <property type="protein sequence ID" value="GJN87985.1"/>
    <property type="molecule type" value="Genomic_DNA"/>
</dbReference>
<comment type="similarity">
    <text evidence="1">Belongs to the FAH family.</text>
</comment>
<reference evidence="4 5" key="1">
    <citation type="submission" date="2021-12" db="EMBL/GenBank/DDBJ databases">
        <title>High titer production of polyol ester of fatty acids by Rhodotorula paludigena BS15 towards product separation-free biomass refinery.</title>
        <authorList>
            <person name="Mano J."/>
            <person name="Ono H."/>
            <person name="Tanaka T."/>
            <person name="Naito K."/>
            <person name="Sushida H."/>
            <person name="Ike M."/>
            <person name="Tokuyasu K."/>
            <person name="Kitaoka M."/>
        </authorList>
    </citation>
    <scope>NUCLEOTIDE SEQUENCE [LARGE SCALE GENOMIC DNA]</scope>
    <source>
        <strain evidence="4 5">BS15</strain>
    </source>
</reference>
<feature type="domain" description="Fumarylacetoacetase-like C-terminal" evidence="3">
    <location>
        <begin position="86"/>
        <end position="288"/>
    </location>
</feature>
<evidence type="ECO:0000256" key="1">
    <source>
        <dbReference type="ARBA" id="ARBA00010211"/>
    </source>
</evidence>
<evidence type="ECO:0000256" key="2">
    <source>
        <dbReference type="ARBA" id="ARBA00022723"/>
    </source>
</evidence>
<dbReference type="SUPFAM" id="SSF56529">
    <property type="entry name" value="FAH"/>
    <property type="match status" value="1"/>
</dbReference>
<dbReference type="Proteomes" id="UP001342314">
    <property type="component" value="Unassembled WGS sequence"/>
</dbReference>
<keyword evidence="2" id="KW-0479">Metal-binding</keyword>
<keyword evidence="5" id="KW-1185">Reference proteome</keyword>
<dbReference type="GO" id="GO:0018773">
    <property type="term" value="F:acetylpyruvate hydrolase activity"/>
    <property type="evidence" value="ECO:0007669"/>
    <property type="project" value="TreeGrafter"/>
</dbReference>
<proteinExistence type="inferred from homology"/>
<organism evidence="4 5">
    <name type="scientific">Rhodotorula paludigena</name>
    <dbReference type="NCBI Taxonomy" id="86838"/>
    <lineage>
        <taxon>Eukaryota</taxon>
        <taxon>Fungi</taxon>
        <taxon>Dikarya</taxon>
        <taxon>Basidiomycota</taxon>
        <taxon>Pucciniomycotina</taxon>
        <taxon>Microbotryomycetes</taxon>
        <taxon>Sporidiobolales</taxon>
        <taxon>Sporidiobolaceae</taxon>
        <taxon>Rhodotorula</taxon>
    </lineage>
</organism>
<dbReference type="Gene3D" id="3.90.850.10">
    <property type="entry name" value="Fumarylacetoacetase-like, C-terminal domain"/>
    <property type="match status" value="1"/>
</dbReference>
<dbReference type="InterPro" id="IPR011234">
    <property type="entry name" value="Fumarylacetoacetase-like_C"/>
</dbReference>
<evidence type="ECO:0000313" key="4">
    <source>
        <dbReference type="EMBL" id="GJN87985.1"/>
    </source>
</evidence>
<evidence type="ECO:0000259" key="3">
    <source>
        <dbReference type="Pfam" id="PF01557"/>
    </source>
</evidence>
<evidence type="ECO:0000313" key="5">
    <source>
        <dbReference type="Proteomes" id="UP001342314"/>
    </source>
</evidence>
<dbReference type="AlphaFoldDB" id="A0AAV5GE11"/>
<protein>
    <recommendedName>
        <fullName evidence="3">Fumarylacetoacetase-like C-terminal domain-containing protein</fullName>
    </recommendedName>
</protein>
<accession>A0AAV5GE11</accession>
<name>A0AAV5GE11_9BASI</name>
<dbReference type="Pfam" id="PF01557">
    <property type="entry name" value="FAA_hydrolase"/>
    <property type="match status" value="1"/>
</dbReference>
<dbReference type="PANTHER" id="PTHR11820">
    <property type="entry name" value="ACYLPYRUVASE"/>
    <property type="match status" value="1"/>
</dbReference>
<sequence>MPAWDRLIRFVAHEDGQIYYGEPEQHGDLGLAYARGDRLTARVVPPDTNPFAAPTSSRVLTVRRLLSPLAPHHVTAIRGLGAQYTAESQPRGDKPPVAVVFLKPQAALAGPGDDIVVPPLAAGQKCDVEVELCVVLGKDAKDVREEDAMDYVGAYCVVNDVTSRDLCNKGVQWGVGKCFDTWCPIGPCLVSPRALGKDPHDLRITTHLNGRETQRGSTRSLVLTIPELIARLSHGTTLQAGSLLLTGSPIALGRVNPTDETDQSPFVQDGDEVRCFVEGCGTLINTVREVGAGQKARL</sequence>
<comment type="caution">
    <text evidence="4">The sequence shown here is derived from an EMBL/GenBank/DDBJ whole genome shotgun (WGS) entry which is preliminary data.</text>
</comment>
<gene>
    <name evidence="4" type="ORF">Rhopal_000940-T1</name>
</gene>
<dbReference type="PANTHER" id="PTHR11820:SF7">
    <property type="entry name" value="ACYLPYRUVASE FAHD1, MITOCHONDRIAL"/>
    <property type="match status" value="1"/>
</dbReference>
<dbReference type="GO" id="GO:0046872">
    <property type="term" value="F:metal ion binding"/>
    <property type="evidence" value="ECO:0007669"/>
    <property type="project" value="UniProtKB-KW"/>
</dbReference>